<dbReference type="PANTHER" id="PTHR30031:SF0">
    <property type="entry name" value="PHOSPHOENOLPYRUVATE CARBOXYKINASE (ATP)"/>
    <property type="match status" value="1"/>
</dbReference>
<feature type="binding site" evidence="10">
    <location>
        <position position="449"/>
    </location>
    <ligand>
        <name>ATP</name>
        <dbReference type="ChEBI" id="CHEBI:30616"/>
    </ligand>
</feature>
<evidence type="ECO:0000256" key="5">
    <source>
        <dbReference type="ARBA" id="ARBA00022741"/>
    </source>
</evidence>
<evidence type="ECO:0000256" key="9">
    <source>
        <dbReference type="ARBA" id="ARBA00047371"/>
    </source>
</evidence>
<comment type="function">
    <text evidence="10">Involved in the gluconeogenesis. Catalyzes the conversion of oxaloacetate (OAA) to phosphoenolpyruvate (PEP) through direct phosphoryl transfer between the nucleoside triphosphate and OAA.</text>
</comment>
<comment type="pathway">
    <text evidence="1 10">Carbohydrate biosynthesis; gluconeogenesis.</text>
</comment>
<feature type="binding site" evidence="10">
    <location>
        <position position="200"/>
    </location>
    <ligand>
        <name>Mn(2+)</name>
        <dbReference type="ChEBI" id="CHEBI:29035"/>
    </ligand>
</feature>
<dbReference type="NCBIfam" id="NF006820">
    <property type="entry name" value="PRK09344.1-2"/>
    <property type="match status" value="1"/>
</dbReference>
<feature type="binding site" evidence="10">
    <location>
        <position position="200"/>
    </location>
    <ligand>
        <name>substrate</name>
    </ligand>
</feature>
<dbReference type="AlphaFoldDB" id="A0A9Q9HE21"/>
<keyword evidence="10" id="KW-0963">Cytoplasm</keyword>
<dbReference type="SUPFAM" id="SSF68923">
    <property type="entry name" value="PEP carboxykinase N-terminal domain"/>
    <property type="match status" value="1"/>
</dbReference>
<dbReference type="Proteomes" id="UP001057991">
    <property type="component" value="Chromosome"/>
</dbReference>
<keyword evidence="10" id="KW-0479">Metal-binding</keyword>
<dbReference type="InterPro" id="IPR001272">
    <property type="entry name" value="PEP_carboxykinase_ATP"/>
</dbReference>
<protein>
    <recommendedName>
        <fullName evidence="3 10">Phosphoenolpyruvate carboxykinase (ATP)</fullName>
        <shortName evidence="10">PCK</shortName>
        <shortName evidence="10">PEP carboxykinase</shortName>
        <shortName evidence="10">PEPCK</shortName>
        <ecNumber evidence="3 10">4.1.1.49</ecNumber>
    </recommendedName>
</protein>
<keyword evidence="10" id="KW-0464">Manganese</keyword>
<dbReference type="GO" id="GO:0006094">
    <property type="term" value="P:gluconeogenesis"/>
    <property type="evidence" value="ECO:0007669"/>
    <property type="project" value="UniProtKB-UniRule"/>
</dbReference>
<dbReference type="InterPro" id="IPR008210">
    <property type="entry name" value="PEP_carboxykinase_N"/>
</dbReference>
<dbReference type="Gene3D" id="3.40.449.10">
    <property type="entry name" value="Phosphoenolpyruvate Carboxykinase, domain 1"/>
    <property type="match status" value="1"/>
</dbReference>
<evidence type="ECO:0000256" key="10">
    <source>
        <dbReference type="HAMAP-Rule" id="MF_00453"/>
    </source>
</evidence>
<evidence type="ECO:0000313" key="11">
    <source>
        <dbReference type="EMBL" id="UWP95615.1"/>
    </source>
</evidence>
<keyword evidence="4 10" id="KW-0312">Gluconeogenesis</keyword>
<dbReference type="Gene3D" id="3.90.228.20">
    <property type="match status" value="1"/>
</dbReference>
<dbReference type="NCBIfam" id="NF006822">
    <property type="entry name" value="PRK09344.1-4"/>
    <property type="match status" value="1"/>
</dbReference>
<reference evidence="11" key="1">
    <citation type="submission" date="2021-08" db="EMBL/GenBank/DDBJ databases">
        <authorList>
            <person name="Nwanade C."/>
            <person name="Wang M."/>
            <person name="Masoudi A."/>
            <person name="Yu Z."/>
            <person name="Liu J."/>
        </authorList>
    </citation>
    <scope>NUCLEOTIDE SEQUENCE</scope>
    <source>
        <strain evidence="11">S056</strain>
    </source>
</reference>
<dbReference type="PIRSF" id="PIRSF006294">
    <property type="entry name" value="PEP_crbxkin"/>
    <property type="match status" value="1"/>
</dbReference>
<dbReference type="GO" id="GO:0005829">
    <property type="term" value="C:cytosol"/>
    <property type="evidence" value="ECO:0007669"/>
    <property type="project" value="TreeGrafter"/>
</dbReference>
<dbReference type="HAMAP" id="MF_00453">
    <property type="entry name" value="PEPCK_ATP"/>
    <property type="match status" value="1"/>
</dbReference>
<feature type="binding site" evidence="10">
    <location>
        <position position="324"/>
    </location>
    <ligand>
        <name>ATP</name>
        <dbReference type="ChEBI" id="CHEBI:30616"/>
    </ligand>
</feature>
<dbReference type="CDD" id="cd00484">
    <property type="entry name" value="PEPCK_ATP"/>
    <property type="match status" value="1"/>
</dbReference>
<dbReference type="GO" id="GO:0004612">
    <property type="term" value="F:phosphoenolpyruvate carboxykinase (ATP) activity"/>
    <property type="evidence" value="ECO:0007669"/>
    <property type="project" value="UniProtKB-UniRule"/>
</dbReference>
<organism evidence="11 12">
    <name type="scientific">Aliiroseovarius crassostreae</name>
    <dbReference type="NCBI Taxonomy" id="154981"/>
    <lineage>
        <taxon>Bacteria</taxon>
        <taxon>Pseudomonadati</taxon>
        <taxon>Pseudomonadota</taxon>
        <taxon>Alphaproteobacteria</taxon>
        <taxon>Rhodobacterales</taxon>
        <taxon>Paracoccaceae</taxon>
        <taxon>Aliiroseovarius</taxon>
    </lineage>
</organism>
<feature type="binding site" evidence="10">
    <location>
        <position position="324"/>
    </location>
    <ligand>
        <name>substrate</name>
    </ligand>
</feature>
<feature type="binding site" evidence="10">
    <location>
        <position position="194"/>
    </location>
    <ligand>
        <name>substrate</name>
    </ligand>
</feature>
<dbReference type="NCBIfam" id="TIGR00224">
    <property type="entry name" value="pckA"/>
    <property type="match status" value="1"/>
</dbReference>
<accession>A0A9Q9HE21</accession>
<keyword evidence="6 10" id="KW-0210">Decarboxylase</keyword>
<name>A0A9Q9HE21_9RHOB</name>
<feature type="binding site" evidence="10">
    <location>
        <position position="219"/>
    </location>
    <ligand>
        <name>ATP</name>
        <dbReference type="ChEBI" id="CHEBI:30616"/>
    </ligand>
</feature>
<feature type="binding site" evidence="10">
    <location>
        <position position="200"/>
    </location>
    <ligand>
        <name>ATP</name>
        <dbReference type="ChEBI" id="CHEBI:30616"/>
    </ligand>
</feature>
<feature type="binding site" evidence="10">
    <location>
        <position position="286"/>
    </location>
    <ligand>
        <name>ATP</name>
        <dbReference type="ChEBI" id="CHEBI:30616"/>
    </ligand>
</feature>
<feature type="binding site" evidence="10">
    <location>
        <position position="219"/>
    </location>
    <ligand>
        <name>Mn(2+)</name>
        <dbReference type="ChEBI" id="CHEBI:29035"/>
    </ligand>
</feature>
<evidence type="ECO:0000256" key="1">
    <source>
        <dbReference type="ARBA" id="ARBA00004742"/>
    </source>
</evidence>
<gene>
    <name evidence="10" type="primary">pckA</name>
    <name evidence="11" type="ORF">K3X48_00960</name>
</gene>
<dbReference type="Gene3D" id="2.170.8.10">
    <property type="entry name" value="Phosphoenolpyruvate Carboxykinase, domain 2"/>
    <property type="match status" value="1"/>
</dbReference>
<evidence type="ECO:0000256" key="8">
    <source>
        <dbReference type="ARBA" id="ARBA00023239"/>
    </source>
</evidence>
<keyword evidence="8 10" id="KW-0456">Lyase</keyword>
<dbReference type="Pfam" id="PF01293">
    <property type="entry name" value="PEPCK_ATP"/>
    <property type="match status" value="1"/>
</dbReference>
<dbReference type="InterPro" id="IPR013035">
    <property type="entry name" value="PEP_carboxykinase_C"/>
</dbReference>
<evidence type="ECO:0000256" key="2">
    <source>
        <dbReference type="ARBA" id="ARBA00006052"/>
    </source>
</evidence>
<comment type="subcellular location">
    <subcellularLocation>
        <location evidence="10">Cytoplasm</location>
    </subcellularLocation>
</comment>
<comment type="caution">
    <text evidence="10">Lacks conserved residue(s) required for the propagation of feature annotation.</text>
</comment>
<keyword evidence="7 10" id="KW-0067">ATP-binding</keyword>
<feature type="binding site" evidence="10">
    <location>
        <begin position="237"/>
        <end position="245"/>
    </location>
    <ligand>
        <name>ATP</name>
        <dbReference type="ChEBI" id="CHEBI:30616"/>
    </ligand>
</feature>
<dbReference type="GO" id="GO:0005524">
    <property type="term" value="F:ATP binding"/>
    <property type="evidence" value="ECO:0007669"/>
    <property type="project" value="UniProtKB-UniRule"/>
</dbReference>
<dbReference type="GO" id="GO:0046872">
    <property type="term" value="F:metal ion binding"/>
    <property type="evidence" value="ECO:0007669"/>
    <property type="project" value="UniProtKB-KW"/>
</dbReference>
<evidence type="ECO:0000256" key="3">
    <source>
        <dbReference type="ARBA" id="ARBA00012363"/>
    </source>
</evidence>
<comment type="cofactor">
    <cofactor evidence="10">
        <name>Mn(2+)</name>
        <dbReference type="ChEBI" id="CHEBI:29035"/>
    </cofactor>
    <text evidence="10">Binds 1 Mn(2+) ion per subunit.</text>
</comment>
<dbReference type="EMBL" id="CP080776">
    <property type="protein sequence ID" value="UWP95615.1"/>
    <property type="molecule type" value="Genomic_DNA"/>
</dbReference>
<evidence type="ECO:0000256" key="7">
    <source>
        <dbReference type="ARBA" id="ARBA00022840"/>
    </source>
</evidence>
<dbReference type="SUPFAM" id="SSF53795">
    <property type="entry name" value="PEP carboxykinase-like"/>
    <property type="match status" value="1"/>
</dbReference>
<proteinExistence type="inferred from homology"/>
<comment type="similarity">
    <text evidence="2 10">Belongs to the phosphoenolpyruvate carboxykinase (ATP) family.</text>
</comment>
<comment type="catalytic activity">
    <reaction evidence="9 10">
        <text>oxaloacetate + ATP = phosphoenolpyruvate + ADP + CO2</text>
        <dbReference type="Rhea" id="RHEA:18617"/>
        <dbReference type="ChEBI" id="CHEBI:16452"/>
        <dbReference type="ChEBI" id="CHEBI:16526"/>
        <dbReference type="ChEBI" id="CHEBI:30616"/>
        <dbReference type="ChEBI" id="CHEBI:58702"/>
        <dbReference type="ChEBI" id="CHEBI:456216"/>
        <dbReference type="EC" id="4.1.1.49"/>
    </reaction>
</comment>
<evidence type="ECO:0000256" key="4">
    <source>
        <dbReference type="ARBA" id="ARBA00022432"/>
    </source>
</evidence>
<keyword evidence="5 10" id="KW-0547">Nucleotide-binding</keyword>
<dbReference type="EC" id="4.1.1.49" evidence="3 10"/>
<dbReference type="NCBIfam" id="NF006821">
    <property type="entry name" value="PRK09344.1-3"/>
    <property type="match status" value="1"/>
</dbReference>
<feature type="binding site" evidence="10">
    <location>
        <position position="258"/>
    </location>
    <ligand>
        <name>Mn(2+)</name>
        <dbReference type="ChEBI" id="CHEBI:29035"/>
    </ligand>
</feature>
<feature type="binding site" evidence="10">
    <location>
        <position position="60"/>
    </location>
    <ligand>
        <name>substrate</name>
    </ligand>
</feature>
<dbReference type="PANTHER" id="PTHR30031">
    <property type="entry name" value="PHOSPHOENOLPYRUVATE CARBOXYKINASE ATP"/>
    <property type="match status" value="1"/>
</dbReference>
<sequence>MTTGRVNPARRLEDQGITGLGNVYYNLMEPALVEAALKRDEGKLGKGGAFLVTTGKHTGRSPKDKFVVKTPSVEEHIWWENNPPMDPAKFDVLYQDMLEHMKGGDYFVQDLFGGADPAHRLDVRVVSELAWHNLFIRHLLRRPDRDELDEFEPEFTIINCPTFNANPERHGCRSETVIALNFDRKLILIGGTEYAGENKKSVFTLLNYMLPEKGIMPMHCSANHATGNPVDTAVFFGLSGTGKTTLSADPSRTLIGDDEHGWSDTGTFNFEGGCYAKTINLSAEAEPEIYATTEKFATVIENMVFDEETFDLDFKDDSLTANMRCAYPLHYISNASNSAIGGHPKNIIMLTCDAFGVLPPIARLTPAQAMYHFLSGFTSKVAGTEKGVTEPEPTFSTCFGAPFMPRRPAEYGALLRDKIAKHGATCWLVNTGWTGGAYGTGSRMPIRATRALLTAALDGSLADAEFRKDENFGFEVPVKVSGVADLLLDPRRTWDDAQAYDAQAQKLVEMFAKNFTQYEADIDDDVKAVALG</sequence>
<evidence type="ECO:0000256" key="6">
    <source>
        <dbReference type="ARBA" id="ARBA00022793"/>
    </source>
</evidence>
<evidence type="ECO:0000313" key="12">
    <source>
        <dbReference type="Proteomes" id="UP001057991"/>
    </source>
</evidence>
<dbReference type="RefSeq" id="WP_259786053.1">
    <property type="nucleotide sequence ID" value="NZ_CP080774.1"/>
</dbReference>